<dbReference type="AlphaFoldDB" id="A0A517RCQ9"/>
<gene>
    <name evidence="1" type="ORF">Pan241w_17320</name>
</gene>
<sequence>MGVFNYRFVRPSSDLDLYQRVNSSMKKVLLIIIDALATRVVSPALQNGMLPNIQKLVDQGILCPECTSIFPSITPAATCSIVTGGYPFEHGISGAYWYDTDADEVAYFGSDLPAIMNEGMEHYINDFQIRLNMERLRIPTLFERIEQHGSLSDAVVNFMWYRGTVEHETTTPTLLNLTPGISLASSMRGPHTMFLGDFVSTPLYGTKPSARGGLPRRFGFHDEATADYLLAMAEQNCLPDLTLAYFPNNDFDSHAEGPKNAVSTLQEVDTHLGRLFEMQGGLEKFLDEFTILITGDHSQSDLDENPSVDLNQVLEQFPIVEAGKPWQGDEDMKVCPNMRSAQIYMKPELWNRRGEVIDCLINCPEIDQVIWCDDENGLNGTGETSFHVQTADRGRLDFKPGVDQEGNAVDCYHTNWVWKGDLAAIDAKVTPEGEVKYGDYPNAFERIATSFSEITGNIWVTARLGKEFCLPDLKCNPAGSHGSLHQLDSTAPLIAAGLPDDFELPASPRIIDITPICMQLLNLSPPRLPGSSAILNPLNEDL</sequence>
<dbReference type="InterPro" id="IPR017850">
    <property type="entry name" value="Alkaline_phosphatase_core_sf"/>
</dbReference>
<evidence type="ECO:0000313" key="1">
    <source>
        <dbReference type="EMBL" id="QDT41669.1"/>
    </source>
</evidence>
<accession>A0A517RCQ9</accession>
<dbReference type="KEGG" id="gaz:Pan241w_17320"/>
<evidence type="ECO:0000313" key="2">
    <source>
        <dbReference type="Proteomes" id="UP000317171"/>
    </source>
</evidence>
<name>A0A517RCQ9_9PLAN</name>
<dbReference type="PANTHER" id="PTHR10151:SF120">
    <property type="entry name" value="BIS(5'-ADENOSYL)-TRIPHOSPHATASE"/>
    <property type="match status" value="1"/>
</dbReference>
<protein>
    <submittedName>
        <fullName evidence="1">Type I phosphodiesterase / nucleotide pyrophosphatase</fullName>
    </submittedName>
</protein>
<dbReference type="Pfam" id="PF01663">
    <property type="entry name" value="Phosphodiest"/>
    <property type="match status" value="1"/>
</dbReference>
<proteinExistence type="predicted"/>
<dbReference type="GO" id="GO:0016787">
    <property type="term" value="F:hydrolase activity"/>
    <property type="evidence" value="ECO:0007669"/>
    <property type="project" value="UniProtKB-ARBA"/>
</dbReference>
<dbReference type="EMBL" id="CP036269">
    <property type="protein sequence ID" value="QDT41669.1"/>
    <property type="molecule type" value="Genomic_DNA"/>
</dbReference>
<dbReference type="Gene3D" id="3.40.720.10">
    <property type="entry name" value="Alkaline Phosphatase, subunit A"/>
    <property type="match status" value="1"/>
</dbReference>
<dbReference type="PANTHER" id="PTHR10151">
    <property type="entry name" value="ECTONUCLEOTIDE PYROPHOSPHATASE/PHOSPHODIESTERASE"/>
    <property type="match status" value="1"/>
</dbReference>
<keyword evidence="2" id="KW-1185">Reference proteome</keyword>
<dbReference type="Proteomes" id="UP000317171">
    <property type="component" value="Chromosome"/>
</dbReference>
<dbReference type="InterPro" id="IPR002591">
    <property type="entry name" value="Phosphodiest/P_Trfase"/>
</dbReference>
<reference evidence="1 2" key="1">
    <citation type="submission" date="2019-02" db="EMBL/GenBank/DDBJ databases">
        <title>Deep-cultivation of Planctomycetes and their phenomic and genomic characterization uncovers novel biology.</title>
        <authorList>
            <person name="Wiegand S."/>
            <person name="Jogler M."/>
            <person name="Boedeker C."/>
            <person name="Pinto D."/>
            <person name="Vollmers J."/>
            <person name="Rivas-Marin E."/>
            <person name="Kohn T."/>
            <person name="Peeters S.H."/>
            <person name="Heuer A."/>
            <person name="Rast P."/>
            <person name="Oberbeckmann S."/>
            <person name="Bunk B."/>
            <person name="Jeske O."/>
            <person name="Meyerdierks A."/>
            <person name="Storesund J.E."/>
            <person name="Kallscheuer N."/>
            <person name="Luecker S."/>
            <person name="Lage O.M."/>
            <person name="Pohl T."/>
            <person name="Merkel B.J."/>
            <person name="Hornburger P."/>
            <person name="Mueller R.-W."/>
            <person name="Bruemmer F."/>
            <person name="Labrenz M."/>
            <person name="Spormann A.M."/>
            <person name="Op den Camp H."/>
            <person name="Overmann J."/>
            <person name="Amann R."/>
            <person name="Jetten M.S.M."/>
            <person name="Mascher T."/>
            <person name="Medema M.H."/>
            <person name="Devos D.P."/>
            <person name="Kaster A.-K."/>
            <person name="Ovreas L."/>
            <person name="Rohde M."/>
            <person name="Galperin M.Y."/>
            <person name="Jogler C."/>
        </authorList>
    </citation>
    <scope>NUCLEOTIDE SEQUENCE [LARGE SCALE GENOMIC DNA]</scope>
    <source>
        <strain evidence="1 2">Pan241w</strain>
    </source>
</reference>
<organism evidence="1 2">
    <name type="scientific">Gimesia alba</name>
    <dbReference type="NCBI Taxonomy" id="2527973"/>
    <lineage>
        <taxon>Bacteria</taxon>
        <taxon>Pseudomonadati</taxon>
        <taxon>Planctomycetota</taxon>
        <taxon>Planctomycetia</taxon>
        <taxon>Planctomycetales</taxon>
        <taxon>Planctomycetaceae</taxon>
        <taxon>Gimesia</taxon>
    </lineage>
</organism>
<dbReference type="SUPFAM" id="SSF53649">
    <property type="entry name" value="Alkaline phosphatase-like"/>
    <property type="match status" value="1"/>
</dbReference>